<keyword evidence="5 7" id="KW-1133">Transmembrane helix</keyword>
<dbReference type="PANTHER" id="PTHR30347:SF1">
    <property type="entry name" value="MECHANOSENSITIVE CHANNEL MSCK"/>
    <property type="match status" value="1"/>
</dbReference>
<feature type="transmembrane region" description="Helical" evidence="7">
    <location>
        <begin position="182"/>
        <end position="207"/>
    </location>
</feature>
<dbReference type="SUPFAM" id="SSF50182">
    <property type="entry name" value="Sm-like ribonucleoproteins"/>
    <property type="match status" value="1"/>
</dbReference>
<feature type="transmembrane region" description="Helical" evidence="7">
    <location>
        <begin position="114"/>
        <end position="133"/>
    </location>
</feature>
<dbReference type="Gene3D" id="2.30.30.60">
    <property type="match status" value="1"/>
</dbReference>
<evidence type="ECO:0000256" key="7">
    <source>
        <dbReference type="SAM" id="Phobius"/>
    </source>
</evidence>
<name>A0A286GMF2_9PROT</name>
<dbReference type="AlphaFoldDB" id="A0A286GMF2"/>
<dbReference type="Gene3D" id="1.10.287.1260">
    <property type="match status" value="1"/>
</dbReference>
<dbReference type="Gene3D" id="3.30.70.100">
    <property type="match status" value="1"/>
</dbReference>
<accession>A0A286GMF2</accession>
<feature type="transmembrane region" description="Helical" evidence="7">
    <location>
        <begin position="259"/>
        <end position="282"/>
    </location>
</feature>
<evidence type="ECO:0000313" key="11">
    <source>
        <dbReference type="Proteomes" id="UP000219621"/>
    </source>
</evidence>
<comment type="subcellular location">
    <subcellularLocation>
        <location evidence="1">Cell membrane</location>
        <topology evidence="1">Multi-pass membrane protein</topology>
    </subcellularLocation>
</comment>
<comment type="similarity">
    <text evidence="2">Belongs to the MscS (TC 1.A.23) family.</text>
</comment>
<evidence type="ECO:0000256" key="6">
    <source>
        <dbReference type="ARBA" id="ARBA00023136"/>
    </source>
</evidence>
<dbReference type="InterPro" id="IPR052702">
    <property type="entry name" value="MscS-like_channel"/>
</dbReference>
<dbReference type="InterPro" id="IPR011066">
    <property type="entry name" value="MscS_channel_C_sf"/>
</dbReference>
<dbReference type="Pfam" id="PF21082">
    <property type="entry name" value="MS_channel_3rd"/>
    <property type="match status" value="1"/>
</dbReference>
<keyword evidence="6 7" id="KW-0472">Membrane</keyword>
<dbReference type="EMBL" id="OCNJ01000006">
    <property type="protein sequence ID" value="SOD96672.1"/>
    <property type="molecule type" value="Genomic_DNA"/>
</dbReference>
<dbReference type="InterPro" id="IPR010920">
    <property type="entry name" value="LSM_dom_sf"/>
</dbReference>
<dbReference type="Proteomes" id="UP000219621">
    <property type="component" value="Unassembled WGS sequence"/>
</dbReference>
<dbReference type="InterPro" id="IPR011014">
    <property type="entry name" value="MscS_channel_TM-2"/>
</dbReference>
<evidence type="ECO:0000256" key="4">
    <source>
        <dbReference type="ARBA" id="ARBA00022692"/>
    </source>
</evidence>
<feature type="domain" description="Mechanosensitive ion channel MscS C-terminal" evidence="9">
    <location>
        <begin position="344"/>
        <end position="427"/>
    </location>
</feature>
<keyword evidence="11" id="KW-1185">Reference proteome</keyword>
<evidence type="ECO:0000256" key="5">
    <source>
        <dbReference type="ARBA" id="ARBA00022989"/>
    </source>
</evidence>
<feature type="transmembrane region" description="Helical" evidence="7">
    <location>
        <begin position="145"/>
        <end position="162"/>
    </location>
</feature>
<dbReference type="InterPro" id="IPR023408">
    <property type="entry name" value="MscS_beta-dom_sf"/>
</dbReference>
<dbReference type="SUPFAM" id="SSF82861">
    <property type="entry name" value="Mechanosensitive channel protein MscS (YggB), transmembrane region"/>
    <property type="match status" value="1"/>
</dbReference>
<evidence type="ECO:0000256" key="1">
    <source>
        <dbReference type="ARBA" id="ARBA00004651"/>
    </source>
</evidence>
<evidence type="ECO:0000313" key="10">
    <source>
        <dbReference type="EMBL" id="SOD96672.1"/>
    </source>
</evidence>
<evidence type="ECO:0000256" key="2">
    <source>
        <dbReference type="ARBA" id="ARBA00008017"/>
    </source>
</evidence>
<dbReference type="SUPFAM" id="SSF82689">
    <property type="entry name" value="Mechanosensitive channel protein MscS (YggB), C-terminal domain"/>
    <property type="match status" value="1"/>
</dbReference>
<feature type="domain" description="Mechanosensitive ion channel MscS" evidence="8">
    <location>
        <begin position="270"/>
        <end position="336"/>
    </location>
</feature>
<dbReference type="Pfam" id="PF00924">
    <property type="entry name" value="MS_channel_2nd"/>
    <property type="match status" value="1"/>
</dbReference>
<proteinExistence type="inferred from homology"/>
<organism evidence="10 11">
    <name type="scientific">Caenispirillum bisanense</name>
    <dbReference type="NCBI Taxonomy" id="414052"/>
    <lineage>
        <taxon>Bacteria</taxon>
        <taxon>Pseudomonadati</taxon>
        <taxon>Pseudomonadota</taxon>
        <taxon>Alphaproteobacteria</taxon>
        <taxon>Rhodospirillales</taxon>
        <taxon>Novispirillaceae</taxon>
        <taxon>Caenispirillum</taxon>
    </lineage>
</organism>
<keyword evidence="3" id="KW-1003">Cell membrane</keyword>
<dbReference type="InterPro" id="IPR006685">
    <property type="entry name" value="MscS_channel_2nd"/>
</dbReference>
<evidence type="ECO:0000259" key="8">
    <source>
        <dbReference type="Pfam" id="PF00924"/>
    </source>
</evidence>
<dbReference type="GO" id="GO:0005886">
    <property type="term" value="C:plasma membrane"/>
    <property type="evidence" value="ECO:0007669"/>
    <property type="project" value="UniProtKB-SubCell"/>
</dbReference>
<feature type="transmembrane region" description="Helical" evidence="7">
    <location>
        <begin position="33"/>
        <end position="58"/>
    </location>
</feature>
<keyword evidence="4 7" id="KW-0812">Transmembrane</keyword>
<evidence type="ECO:0000256" key="3">
    <source>
        <dbReference type="ARBA" id="ARBA00022475"/>
    </source>
</evidence>
<dbReference type="InterPro" id="IPR049278">
    <property type="entry name" value="MS_channel_C"/>
</dbReference>
<feature type="transmembrane region" description="Helical" evidence="7">
    <location>
        <begin position="89"/>
        <end position="108"/>
    </location>
</feature>
<feature type="transmembrane region" description="Helical" evidence="7">
    <location>
        <begin position="228"/>
        <end position="247"/>
    </location>
</feature>
<sequence length="453" mass="49728">MAAPVDTPLDDLPLPDWRGWIDAARDGLEWVQLYVFVAPVAAQTVLALLLFGLATLIARRLRPIAQRWVVRLKTMRPLQRVVWTLTKELRLVIFLVLVTVAGRALTFYGPLDYARLLGILSSLLTAWVVIRVATSILQNRLARRTAALVVWSIAALDITNLYEPTVNVLDAVAVQVGSVRLSALLVVQGALWLAALLWGAALLVKVADRRMQAVADISPSIRVLIGKLLRFTLVGLAILLALNAIGVDMTALAVFGGGLGLGIGIGLQRVVANLVSGVVLLMDRSVKPGDVIEVEGTFGWVDAMQARFVSLITRDRKEILIPNEDFITNRVVNWSHSDDLVRLEVEFTVSYDADPHLVRELGVQAARKPPRVVEKPVPVCHLAEFGDNGLAFVLRFWVCDAPNGVVNVKGQVLLALWDLLKEHGIGIPYPHRDIKMREPVTVRMEPPPPPAEA</sequence>
<dbReference type="OrthoDB" id="9799209at2"/>
<dbReference type="RefSeq" id="WP_097279818.1">
    <property type="nucleotide sequence ID" value="NZ_OCNJ01000006.1"/>
</dbReference>
<dbReference type="PANTHER" id="PTHR30347">
    <property type="entry name" value="POTASSIUM CHANNEL RELATED"/>
    <property type="match status" value="1"/>
</dbReference>
<reference evidence="10 11" key="1">
    <citation type="submission" date="2017-09" db="EMBL/GenBank/DDBJ databases">
        <authorList>
            <person name="Ehlers B."/>
            <person name="Leendertz F.H."/>
        </authorList>
    </citation>
    <scope>NUCLEOTIDE SEQUENCE [LARGE SCALE GENOMIC DNA]</scope>
    <source>
        <strain evidence="10 11">USBA 140</strain>
    </source>
</reference>
<dbReference type="GO" id="GO:0008381">
    <property type="term" value="F:mechanosensitive monoatomic ion channel activity"/>
    <property type="evidence" value="ECO:0007669"/>
    <property type="project" value="UniProtKB-ARBA"/>
</dbReference>
<protein>
    <submittedName>
        <fullName evidence="10">Mechanosensitive ion channel</fullName>
    </submittedName>
</protein>
<gene>
    <name evidence="10" type="ORF">SAMN05421508_10634</name>
</gene>
<evidence type="ECO:0000259" key="9">
    <source>
        <dbReference type="Pfam" id="PF21082"/>
    </source>
</evidence>